<dbReference type="AlphaFoldDB" id="T1AUB8"/>
<protein>
    <submittedName>
        <fullName evidence="7">Amino acid permease-associated region</fullName>
    </submittedName>
</protein>
<feature type="non-terminal residue" evidence="7">
    <location>
        <position position="161"/>
    </location>
</feature>
<sequence length="161" mass="16634">AAKALAFALSAEVLIILILDFAIVAHVGLGGLHLRDFSPAAIYAPGLGIGAIYAFDSMLGIEGTAIYQEEARNARVTVPRATYISIVLVGLFYVFTAWCLSSSVPAGAVSAVARANPGDFVAGCATRYLGTAGALAVSFLVLTSSLAAVLGLFNNSARYLY</sequence>
<evidence type="ECO:0000259" key="6">
    <source>
        <dbReference type="Pfam" id="PF00324"/>
    </source>
</evidence>
<dbReference type="EMBL" id="AUZZ01006679">
    <property type="protein sequence ID" value="EQD45600.1"/>
    <property type="molecule type" value="Genomic_DNA"/>
</dbReference>
<evidence type="ECO:0000256" key="1">
    <source>
        <dbReference type="ARBA" id="ARBA00004141"/>
    </source>
</evidence>
<reference evidence="7" key="2">
    <citation type="journal article" date="2014" name="ISME J.">
        <title>Microbial stratification in low pH oxic and suboxic macroscopic growths along an acid mine drainage.</title>
        <authorList>
            <person name="Mendez-Garcia C."/>
            <person name="Mesa V."/>
            <person name="Sprenger R.R."/>
            <person name="Richter M."/>
            <person name="Diez M.S."/>
            <person name="Solano J."/>
            <person name="Bargiela R."/>
            <person name="Golyshina O.V."/>
            <person name="Manteca A."/>
            <person name="Ramos J.L."/>
            <person name="Gallego J.R."/>
            <person name="Llorente I."/>
            <person name="Martins Dos Santos V.A."/>
            <person name="Jensen O.N."/>
            <person name="Pelaez A.I."/>
            <person name="Sanchez J."/>
            <person name="Ferrer M."/>
        </authorList>
    </citation>
    <scope>NUCLEOTIDE SEQUENCE</scope>
</reference>
<dbReference type="GO" id="GO:0016020">
    <property type="term" value="C:membrane"/>
    <property type="evidence" value="ECO:0007669"/>
    <property type="project" value="UniProtKB-SubCell"/>
</dbReference>
<keyword evidence="2 5" id="KW-0812">Transmembrane</keyword>
<evidence type="ECO:0000256" key="2">
    <source>
        <dbReference type="ARBA" id="ARBA00022692"/>
    </source>
</evidence>
<evidence type="ECO:0000313" key="7">
    <source>
        <dbReference type="EMBL" id="EQD45600.1"/>
    </source>
</evidence>
<feature type="non-terminal residue" evidence="7">
    <location>
        <position position="1"/>
    </location>
</feature>
<keyword evidence="3 5" id="KW-1133">Transmembrane helix</keyword>
<dbReference type="GO" id="GO:0055085">
    <property type="term" value="P:transmembrane transport"/>
    <property type="evidence" value="ECO:0007669"/>
    <property type="project" value="InterPro"/>
</dbReference>
<organism evidence="7">
    <name type="scientific">mine drainage metagenome</name>
    <dbReference type="NCBI Taxonomy" id="410659"/>
    <lineage>
        <taxon>unclassified sequences</taxon>
        <taxon>metagenomes</taxon>
        <taxon>ecological metagenomes</taxon>
    </lineage>
</organism>
<accession>T1AUB8</accession>
<feature type="transmembrane region" description="Helical" evidence="5">
    <location>
        <begin position="7"/>
        <end position="29"/>
    </location>
</feature>
<proteinExistence type="predicted"/>
<feature type="transmembrane region" description="Helical" evidence="5">
    <location>
        <begin position="41"/>
        <end position="61"/>
    </location>
</feature>
<keyword evidence="4 5" id="KW-0472">Membrane</keyword>
<name>T1AUB8_9ZZZZ</name>
<feature type="transmembrane region" description="Helical" evidence="5">
    <location>
        <begin position="82"/>
        <end position="108"/>
    </location>
</feature>
<dbReference type="Gene3D" id="1.20.1740.10">
    <property type="entry name" value="Amino acid/polyamine transporter I"/>
    <property type="match status" value="1"/>
</dbReference>
<feature type="domain" description="Amino acid permease/ SLC12A" evidence="6">
    <location>
        <begin position="43"/>
        <end position="157"/>
    </location>
</feature>
<evidence type="ECO:0000256" key="5">
    <source>
        <dbReference type="SAM" id="Phobius"/>
    </source>
</evidence>
<dbReference type="InterPro" id="IPR004841">
    <property type="entry name" value="AA-permease/SLC12A_dom"/>
</dbReference>
<comment type="caution">
    <text evidence="7">The sequence shown here is derived from an EMBL/GenBank/DDBJ whole genome shotgun (WGS) entry which is preliminary data.</text>
</comment>
<gene>
    <name evidence="7" type="ORF">B2A_09246</name>
</gene>
<evidence type="ECO:0000256" key="4">
    <source>
        <dbReference type="ARBA" id="ARBA00023136"/>
    </source>
</evidence>
<dbReference type="Pfam" id="PF00324">
    <property type="entry name" value="AA_permease"/>
    <property type="match status" value="1"/>
</dbReference>
<comment type="subcellular location">
    <subcellularLocation>
        <location evidence="1">Membrane</location>
        <topology evidence="1">Multi-pass membrane protein</topology>
    </subcellularLocation>
</comment>
<reference evidence="7" key="1">
    <citation type="submission" date="2013-08" db="EMBL/GenBank/DDBJ databases">
        <authorList>
            <person name="Mendez C."/>
            <person name="Richter M."/>
            <person name="Ferrer M."/>
            <person name="Sanchez J."/>
        </authorList>
    </citation>
    <scope>NUCLEOTIDE SEQUENCE</scope>
</reference>
<evidence type="ECO:0000256" key="3">
    <source>
        <dbReference type="ARBA" id="ARBA00022989"/>
    </source>
</evidence>
<feature type="transmembrane region" description="Helical" evidence="5">
    <location>
        <begin position="128"/>
        <end position="153"/>
    </location>
</feature>